<name>A0A5J4NJY1_9TREM</name>
<proteinExistence type="predicted"/>
<comment type="caution">
    <text evidence="3">The sequence shown here is derived from an EMBL/GenBank/DDBJ whole genome shotgun (WGS) entry which is preliminary data.</text>
</comment>
<dbReference type="InterPro" id="IPR013087">
    <property type="entry name" value="Znf_C2H2_type"/>
</dbReference>
<keyword evidence="1" id="KW-0863">Zinc-finger</keyword>
<organism evidence="3 4">
    <name type="scientific">Paragonimus westermani</name>
    <dbReference type="NCBI Taxonomy" id="34504"/>
    <lineage>
        <taxon>Eukaryota</taxon>
        <taxon>Metazoa</taxon>
        <taxon>Spiralia</taxon>
        <taxon>Lophotrochozoa</taxon>
        <taxon>Platyhelminthes</taxon>
        <taxon>Trematoda</taxon>
        <taxon>Digenea</taxon>
        <taxon>Plagiorchiida</taxon>
        <taxon>Troglotremata</taxon>
        <taxon>Troglotrematidae</taxon>
        <taxon>Paragonimus</taxon>
    </lineage>
</organism>
<dbReference type="AlphaFoldDB" id="A0A5J4NJY1"/>
<accession>A0A5J4NJY1</accession>
<sequence>VLVWSVLDAKPSNLFVVSAYAPTDRSDIGVKDVFYSDLAALLRSTRGSDIVVLAGDMNAQDFVQVSLSRCNIDFRCWEDLALNRTAWRNTVRAGVRKFNEQLLRGRERKRAVRKGAIGAIGRGDVTIWRCDVCGRECAGRLGLVGHQRTHSTPSAKRRRVRWAKAIRDAGTVAYGTGVHGMIKHWVSKKSLELLEARRNIPPGSSYNKCRRDVRRKLKRGLNADHEAWSLRKVREMETAFASGNTGKLYFSTIKSRSNAEVCRLNEIMEDCLRHSPDAGVDLLPGERLTDLDYADDKVLLFDNFQSAQVMLDAISRSAKYFGMRFAASKCKVLLQDCCDHVDLMLDNVVMEVVDRFVYLGSCISSGGGVGNEIEARISKARAVFANLRHLWRQRCISLKLKGRVYKTTVRAVLLYGSETWPLRVEDVNRLQVFDHRCLRSIARIGWHQRPWSREAIQNECYLERRKIYRPQLTKFHAQTVSHKFLPEFRIISVVVSL</sequence>
<dbReference type="EMBL" id="QNGE01002306">
    <property type="protein sequence ID" value="KAA3675803.1"/>
    <property type="molecule type" value="Genomic_DNA"/>
</dbReference>
<evidence type="ECO:0000259" key="2">
    <source>
        <dbReference type="PROSITE" id="PS50157"/>
    </source>
</evidence>
<gene>
    <name evidence="3" type="ORF">DEA37_0003388</name>
</gene>
<keyword evidence="1" id="KW-0862">Zinc</keyword>
<evidence type="ECO:0000256" key="1">
    <source>
        <dbReference type="PROSITE-ProRule" id="PRU00042"/>
    </source>
</evidence>
<evidence type="ECO:0000313" key="4">
    <source>
        <dbReference type="Proteomes" id="UP000324629"/>
    </source>
</evidence>
<feature type="domain" description="C2H2-type" evidence="2">
    <location>
        <begin position="128"/>
        <end position="155"/>
    </location>
</feature>
<keyword evidence="4" id="KW-1185">Reference proteome</keyword>
<keyword evidence="1" id="KW-0479">Metal-binding</keyword>
<dbReference type="PROSITE" id="PS00028">
    <property type="entry name" value="ZINC_FINGER_C2H2_1"/>
    <property type="match status" value="1"/>
</dbReference>
<dbReference type="InterPro" id="IPR036691">
    <property type="entry name" value="Endo/exonu/phosph_ase_sf"/>
</dbReference>
<dbReference type="SUPFAM" id="SSF56219">
    <property type="entry name" value="DNase I-like"/>
    <property type="match status" value="1"/>
</dbReference>
<dbReference type="GO" id="GO:0008270">
    <property type="term" value="F:zinc ion binding"/>
    <property type="evidence" value="ECO:0007669"/>
    <property type="project" value="UniProtKB-KW"/>
</dbReference>
<dbReference type="PANTHER" id="PTHR47027:SF20">
    <property type="entry name" value="REVERSE TRANSCRIPTASE-LIKE PROTEIN WITH RNA-DIRECTED DNA POLYMERASE DOMAIN"/>
    <property type="match status" value="1"/>
</dbReference>
<evidence type="ECO:0000313" key="3">
    <source>
        <dbReference type="EMBL" id="KAA3675803.1"/>
    </source>
</evidence>
<feature type="non-terminal residue" evidence="3">
    <location>
        <position position="1"/>
    </location>
</feature>
<reference evidence="3 4" key="1">
    <citation type="journal article" date="2019" name="Gigascience">
        <title>Whole-genome sequence of the oriental lung fluke Paragonimus westermani.</title>
        <authorList>
            <person name="Oey H."/>
            <person name="Zakrzewski M."/>
            <person name="Narain K."/>
            <person name="Devi K.R."/>
            <person name="Agatsuma T."/>
            <person name="Nawaratna S."/>
            <person name="Gobert G.N."/>
            <person name="Jones M.K."/>
            <person name="Ragan M.A."/>
            <person name="McManus D.P."/>
            <person name="Krause L."/>
        </authorList>
    </citation>
    <scope>NUCLEOTIDE SEQUENCE [LARGE SCALE GENOMIC DNA]</scope>
    <source>
        <strain evidence="3 4">IND2009</strain>
    </source>
</reference>
<dbReference type="PANTHER" id="PTHR47027">
    <property type="entry name" value="REVERSE TRANSCRIPTASE DOMAIN-CONTAINING PROTEIN"/>
    <property type="match status" value="1"/>
</dbReference>
<protein>
    <recommendedName>
        <fullName evidence="2">C2H2-type domain-containing protein</fullName>
    </recommendedName>
</protein>
<dbReference type="Proteomes" id="UP000324629">
    <property type="component" value="Unassembled WGS sequence"/>
</dbReference>
<dbReference type="PROSITE" id="PS50157">
    <property type="entry name" value="ZINC_FINGER_C2H2_2"/>
    <property type="match status" value="1"/>
</dbReference>